<evidence type="ECO:0000256" key="1">
    <source>
        <dbReference type="SAM" id="Phobius"/>
    </source>
</evidence>
<sequence length="104" mass="10994">MNIAVIVGMALITFLLRFAPLLLTRDFLPKTGKIKMMLDHLPLAVLSALTVPGIFQVDPKAPLIGIASGATAVILVLVRKIPLLLVVLGAVTAAVIVKVISLNF</sequence>
<feature type="transmembrane region" description="Helical" evidence="1">
    <location>
        <begin position="83"/>
        <end position="102"/>
    </location>
</feature>
<keyword evidence="1" id="KW-1133">Transmembrane helix</keyword>
<evidence type="ECO:0000313" key="2">
    <source>
        <dbReference type="EMBL" id="OMD52406.1"/>
    </source>
</evidence>
<dbReference type="RefSeq" id="WP_076109264.1">
    <property type="nucleotide sequence ID" value="NZ_MPTB01000003.1"/>
</dbReference>
<dbReference type="Proteomes" id="UP000187412">
    <property type="component" value="Unassembled WGS sequence"/>
</dbReference>
<keyword evidence="1" id="KW-0812">Transmembrane</keyword>
<accession>A0ABX3HRG6</accession>
<evidence type="ECO:0000313" key="3">
    <source>
        <dbReference type="Proteomes" id="UP000187412"/>
    </source>
</evidence>
<reference evidence="2 3" key="1">
    <citation type="submission" date="2016-10" db="EMBL/GenBank/DDBJ databases">
        <title>Paenibacillus species isolates.</title>
        <authorList>
            <person name="Beno S.M."/>
        </authorList>
    </citation>
    <scope>NUCLEOTIDE SEQUENCE [LARGE SCALE GENOMIC DNA]</scope>
    <source>
        <strain evidence="2 3">FSL H7-0744</strain>
    </source>
</reference>
<keyword evidence="1" id="KW-0472">Membrane</keyword>
<protein>
    <recommendedName>
        <fullName evidence="4">Branched-chain amino acid transporter</fullName>
    </recommendedName>
</protein>
<dbReference type="EMBL" id="MPTB01000003">
    <property type="protein sequence ID" value="OMD52406.1"/>
    <property type="molecule type" value="Genomic_DNA"/>
</dbReference>
<gene>
    <name evidence="2" type="ORF">BSK56_03065</name>
</gene>
<dbReference type="Pfam" id="PF05437">
    <property type="entry name" value="AzlD"/>
    <property type="match status" value="1"/>
</dbReference>
<name>A0ABX3HRG6_PAEBO</name>
<evidence type="ECO:0008006" key="4">
    <source>
        <dbReference type="Google" id="ProtNLM"/>
    </source>
</evidence>
<organism evidence="2 3">
    <name type="scientific">Paenibacillus borealis</name>
    <dbReference type="NCBI Taxonomy" id="160799"/>
    <lineage>
        <taxon>Bacteria</taxon>
        <taxon>Bacillati</taxon>
        <taxon>Bacillota</taxon>
        <taxon>Bacilli</taxon>
        <taxon>Bacillales</taxon>
        <taxon>Paenibacillaceae</taxon>
        <taxon>Paenibacillus</taxon>
    </lineage>
</organism>
<keyword evidence="3" id="KW-1185">Reference proteome</keyword>
<feature type="transmembrane region" description="Helical" evidence="1">
    <location>
        <begin position="6"/>
        <end position="24"/>
    </location>
</feature>
<comment type="caution">
    <text evidence="2">The sequence shown here is derived from an EMBL/GenBank/DDBJ whole genome shotgun (WGS) entry which is preliminary data.</text>
</comment>
<feature type="transmembrane region" description="Helical" evidence="1">
    <location>
        <begin position="61"/>
        <end position="78"/>
    </location>
</feature>
<proteinExistence type="predicted"/>
<dbReference type="InterPro" id="IPR008407">
    <property type="entry name" value="Brnchd-chn_aa_trnsp_AzlD"/>
</dbReference>